<gene>
    <name evidence="2" type="ORF">Q4F26_04280</name>
</gene>
<keyword evidence="1" id="KW-0472">Membrane</keyword>
<dbReference type="Pfam" id="PF06612">
    <property type="entry name" value="DUF1146"/>
    <property type="match status" value="1"/>
</dbReference>
<accession>A0AA43UCR6</accession>
<proteinExistence type="predicted"/>
<protein>
    <submittedName>
        <fullName evidence="2">DUF1146 family protein</fullName>
    </submittedName>
</protein>
<feature type="transmembrane region" description="Helical" evidence="1">
    <location>
        <begin position="46"/>
        <end position="66"/>
    </location>
</feature>
<keyword evidence="3" id="KW-1185">Reference proteome</keyword>
<feature type="transmembrane region" description="Helical" evidence="1">
    <location>
        <begin position="6"/>
        <end position="26"/>
    </location>
</feature>
<dbReference type="Proteomes" id="UP001171751">
    <property type="component" value="Unassembled WGS sequence"/>
</dbReference>
<comment type="caution">
    <text evidence="2">The sequence shown here is derived from an EMBL/GenBank/DDBJ whole genome shotgun (WGS) entry which is preliminary data.</text>
</comment>
<evidence type="ECO:0000256" key="1">
    <source>
        <dbReference type="SAM" id="Phobius"/>
    </source>
</evidence>
<dbReference type="AlphaFoldDB" id="A0AA43UCR6"/>
<evidence type="ECO:0000313" key="2">
    <source>
        <dbReference type="EMBL" id="MDO5457543.1"/>
    </source>
</evidence>
<dbReference type="InterPro" id="IPR009526">
    <property type="entry name" value="DUF1146"/>
</dbReference>
<sequence length="77" mass="8941">MNQIAIQAIIKIILDFLCIFLTFWAIRGVRTEVWLKKNHTTQGQILYIFVSIALGYNVSNFIFGLITSSRNLIFLFE</sequence>
<dbReference type="EMBL" id="JAUNQW010000014">
    <property type="protein sequence ID" value="MDO5457543.1"/>
    <property type="molecule type" value="Genomic_DNA"/>
</dbReference>
<evidence type="ECO:0000313" key="3">
    <source>
        <dbReference type="Proteomes" id="UP001171751"/>
    </source>
</evidence>
<keyword evidence="1" id="KW-1133">Transmembrane helix</keyword>
<name>A0AA43UCR6_9LACT</name>
<organism evidence="2 3">
    <name type="scientific">Atopococcus tabaci</name>
    <dbReference type="NCBI Taxonomy" id="269774"/>
    <lineage>
        <taxon>Bacteria</taxon>
        <taxon>Bacillati</taxon>
        <taxon>Bacillota</taxon>
        <taxon>Bacilli</taxon>
        <taxon>Lactobacillales</taxon>
        <taxon>Carnobacteriaceae</taxon>
        <taxon>Atopococcus</taxon>
    </lineage>
</organism>
<dbReference type="NCBIfam" id="TIGR02327">
    <property type="entry name" value="int_mem_ywzB"/>
    <property type="match status" value="1"/>
</dbReference>
<keyword evidence="1" id="KW-0812">Transmembrane</keyword>
<reference evidence="2" key="1">
    <citation type="submission" date="2023-07" db="EMBL/GenBank/DDBJ databases">
        <title>Between Cages and Wild: Unraveling the Impact of Captivity on Animal Microbiomes and Antimicrobial Resistance.</title>
        <authorList>
            <person name="Schmartz G.P."/>
            <person name="Rehner J."/>
            <person name="Schuff M.J."/>
            <person name="Becker S.L."/>
            <person name="Kravczyk M."/>
            <person name="Gurevich A."/>
            <person name="Francke R."/>
            <person name="Mueller R."/>
            <person name="Keller V."/>
            <person name="Keller A."/>
        </authorList>
    </citation>
    <scope>NUCLEOTIDE SEQUENCE</scope>
    <source>
        <strain evidence="2">S39M_St_73</strain>
    </source>
</reference>